<organism evidence="3 4">
    <name type="scientific">Hibiscus sabdariffa</name>
    <name type="common">roselle</name>
    <dbReference type="NCBI Taxonomy" id="183260"/>
    <lineage>
        <taxon>Eukaryota</taxon>
        <taxon>Viridiplantae</taxon>
        <taxon>Streptophyta</taxon>
        <taxon>Embryophyta</taxon>
        <taxon>Tracheophyta</taxon>
        <taxon>Spermatophyta</taxon>
        <taxon>Magnoliopsida</taxon>
        <taxon>eudicotyledons</taxon>
        <taxon>Gunneridae</taxon>
        <taxon>Pentapetalae</taxon>
        <taxon>rosids</taxon>
        <taxon>malvids</taxon>
        <taxon>Malvales</taxon>
        <taxon>Malvaceae</taxon>
        <taxon>Malvoideae</taxon>
        <taxon>Hibiscus</taxon>
    </lineage>
</organism>
<evidence type="ECO:0000313" key="4">
    <source>
        <dbReference type="Proteomes" id="UP001472677"/>
    </source>
</evidence>
<feature type="region of interest" description="Disordered" evidence="2">
    <location>
        <begin position="1"/>
        <end position="29"/>
    </location>
</feature>
<keyword evidence="4" id="KW-1185">Reference proteome</keyword>
<accession>A0ABR2CXL6</accession>
<sequence>MAEKRCGHGSSSRKMSFSSSHGSVKSKSGEVECYCRVKAPGKNSNFFEWIDPSEFSKIQSENGDEEMEEEKQNLLSEIKGIRNEIACLKENGSVEEID</sequence>
<evidence type="ECO:0008006" key="5">
    <source>
        <dbReference type="Google" id="ProtNLM"/>
    </source>
</evidence>
<name>A0ABR2CXL6_9ROSI</name>
<evidence type="ECO:0000256" key="2">
    <source>
        <dbReference type="SAM" id="MobiDB-lite"/>
    </source>
</evidence>
<protein>
    <recommendedName>
        <fullName evidence="5">Zinc finger GRF-type domain-containing protein</fullName>
    </recommendedName>
</protein>
<proteinExistence type="predicted"/>
<feature type="coiled-coil region" evidence="1">
    <location>
        <begin position="64"/>
        <end position="91"/>
    </location>
</feature>
<evidence type="ECO:0000256" key="1">
    <source>
        <dbReference type="SAM" id="Coils"/>
    </source>
</evidence>
<keyword evidence="1" id="KW-0175">Coiled coil</keyword>
<reference evidence="3 4" key="1">
    <citation type="journal article" date="2024" name="G3 (Bethesda)">
        <title>Genome assembly of Hibiscus sabdariffa L. provides insights into metabolisms of medicinal natural products.</title>
        <authorList>
            <person name="Kim T."/>
        </authorList>
    </citation>
    <scope>NUCLEOTIDE SEQUENCE [LARGE SCALE GENOMIC DNA]</scope>
    <source>
        <strain evidence="3">TK-2024</strain>
        <tissue evidence="3">Old leaves</tissue>
    </source>
</reference>
<dbReference type="EMBL" id="JBBPBM010000041">
    <property type="protein sequence ID" value="KAK8525092.1"/>
    <property type="molecule type" value="Genomic_DNA"/>
</dbReference>
<gene>
    <name evidence="3" type="ORF">V6N12_029937</name>
</gene>
<dbReference type="Proteomes" id="UP001472677">
    <property type="component" value="Unassembled WGS sequence"/>
</dbReference>
<feature type="compositionally biased region" description="Low complexity" evidence="2">
    <location>
        <begin position="10"/>
        <end position="26"/>
    </location>
</feature>
<comment type="caution">
    <text evidence="3">The sequence shown here is derived from an EMBL/GenBank/DDBJ whole genome shotgun (WGS) entry which is preliminary data.</text>
</comment>
<evidence type="ECO:0000313" key="3">
    <source>
        <dbReference type="EMBL" id="KAK8525092.1"/>
    </source>
</evidence>